<keyword evidence="3" id="KW-1185">Reference proteome</keyword>
<evidence type="ECO:0008006" key="4">
    <source>
        <dbReference type="Google" id="ProtNLM"/>
    </source>
</evidence>
<feature type="region of interest" description="Disordered" evidence="1">
    <location>
        <begin position="329"/>
        <end position="432"/>
    </location>
</feature>
<feature type="compositionally biased region" description="Low complexity" evidence="1">
    <location>
        <begin position="393"/>
        <end position="405"/>
    </location>
</feature>
<organism evidence="2 3">
    <name type="scientific">Blattamonas nauphoetae</name>
    <dbReference type="NCBI Taxonomy" id="2049346"/>
    <lineage>
        <taxon>Eukaryota</taxon>
        <taxon>Metamonada</taxon>
        <taxon>Preaxostyla</taxon>
        <taxon>Oxymonadida</taxon>
        <taxon>Blattamonas</taxon>
    </lineage>
</organism>
<evidence type="ECO:0000256" key="1">
    <source>
        <dbReference type="SAM" id="MobiDB-lite"/>
    </source>
</evidence>
<feature type="compositionally biased region" description="Pro residues" evidence="1">
    <location>
        <begin position="330"/>
        <end position="354"/>
    </location>
</feature>
<protein>
    <recommendedName>
        <fullName evidence="4">Ig-like domain-containing protein</fullName>
    </recommendedName>
</protein>
<reference evidence="2 3" key="1">
    <citation type="journal article" date="2022" name="bioRxiv">
        <title>Genomics of Preaxostyla Flagellates Illuminates Evolutionary Transitions and the Path Towards Mitochondrial Loss.</title>
        <authorList>
            <person name="Novak L.V.F."/>
            <person name="Treitli S.C."/>
            <person name="Pyrih J."/>
            <person name="Halakuc P."/>
            <person name="Pipaliya S.V."/>
            <person name="Vacek V."/>
            <person name="Brzon O."/>
            <person name="Soukal P."/>
            <person name="Eme L."/>
            <person name="Dacks J.B."/>
            <person name="Karnkowska A."/>
            <person name="Elias M."/>
            <person name="Hampl V."/>
        </authorList>
    </citation>
    <scope>NUCLEOTIDE SEQUENCE [LARGE SCALE GENOMIC DNA]</scope>
    <source>
        <strain evidence="2">NAU3</strain>
        <tissue evidence="2">Gut</tissue>
    </source>
</reference>
<comment type="caution">
    <text evidence="2">The sequence shown here is derived from an EMBL/GenBank/DDBJ whole genome shotgun (WGS) entry which is preliminary data.</text>
</comment>
<dbReference type="Proteomes" id="UP001281761">
    <property type="component" value="Unassembled WGS sequence"/>
</dbReference>
<feature type="compositionally biased region" description="Pro residues" evidence="1">
    <location>
        <begin position="406"/>
        <end position="430"/>
    </location>
</feature>
<gene>
    <name evidence="2" type="ORF">BLNAU_4804</name>
</gene>
<proteinExistence type="predicted"/>
<evidence type="ECO:0000313" key="3">
    <source>
        <dbReference type="Proteomes" id="UP001281761"/>
    </source>
</evidence>
<name>A0ABQ9Y904_9EUKA</name>
<dbReference type="EMBL" id="JARBJD010000024">
    <property type="protein sequence ID" value="KAK2960251.1"/>
    <property type="molecule type" value="Genomic_DNA"/>
</dbReference>
<feature type="compositionally biased region" description="Pro residues" evidence="1">
    <location>
        <begin position="368"/>
        <end position="392"/>
    </location>
</feature>
<feature type="compositionally biased region" description="Low complexity" evidence="1">
    <location>
        <begin position="355"/>
        <end position="367"/>
    </location>
</feature>
<sequence length="693" mass="74513">MTALNTKIKASTDSPCADCSAFLNWSEEEEEQETVPEKAVVFLSLVATVKLQPAVNDSLEAKAVKFLESVDRDNEESADVFLARLTITTATMGMLQNLIEWCSAKINHTLVKADLIPQLVITLNPLSLSFAEAVDLHINIMKIIRTTVWLATPRALTYLEIEDDIEQQAVHETVLKQVLAPSEKYICHLCVNRFSIIDGEQSKCFLTLLAQLLRICNDSASPPVSLSRHQTLPLLPTQTRPSSPFLAKRSHVDDGLGRFGETEEPKCFFMQISHFLITLLSTRDAEPTFLTTVVHHPCPVQCCGLSPLTTLNHLTPLCLSLTTHTLPLPSASPSPPTPSHSPLPLPHHPHPPTPLCLSLTTHTLPLPSASPSPPTPSHSPLPLPHHPHPPTPLCLSLTTHTLPLPSASPSPPTPSHSPLPLPHHPHPPTPLCLSLTTHTLPLPSASPSPHPISADLRPFDCVSVLPPQLLCSLDVVFGTETKPNPTGTAVVSSGPNGVLPATEHSPLNSSLCSALLPPPTVLNLMQEHSPLNSSLCSALLPPPTVLNCVYSLSAANTRRLEWNIEDEVTSVVRTQSEDVAISTAGTIKITTPKEPIRIEGADCSIGGEKEKAGVVEFWGVGLSSGKGYTLKVQKEEGGVGTGNVIELEGIFSSESEAGSRFHSEAIFKTSPPCLSFVETDLVHWIVVEGGVGE</sequence>
<evidence type="ECO:0000313" key="2">
    <source>
        <dbReference type="EMBL" id="KAK2960251.1"/>
    </source>
</evidence>
<accession>A0ABQ9Y904</accession>